<organism evidence="1 2">
    <name type="scientific">Pseudoalteromonas marina</name>
    <dbReference type="NCBI Taxonomy" id="267375"/>
    <lineage>
        <taxon>Bacteria</taxon>
        <taxon>Pseudomonadati</taxon>
        <taxon>Pseudomonadota</taxon>
        <taxon>Gammaproteobacteria</taxon>
        <taxon>Alteromonadales</taxon>
        <taxon>Pseudoalteromonadaceae</taxon>
        <taxon>Pseudoalteromonas</taxon>
    </lineage>
</organism>
<protein>
    <submittedName>
        <fullName evidence="1">Uncharacterized protein</fullName>
    </submittedName>
</protein>
<name>A0ABT9FG44_9GAMM</name>
<dbReference type="EMBL" id="JAUYVT010000014">
    <property type="protein sequence ID" value="MDP2565749.1"/>
    <property type="molecule type" value="Genomic_DNA"/>
</dbReference>
<proteinExistence type="predicted"/>
<comment type="caution">
    <text evidence="1">The sequence shown here is derived from an EMBL/GenBank/DDBJ whole genome shotgun (WGS) entry which is preliminary data.</text>
</comment>
<accession>A0ABT9FG44</accession>
<evidence type="ECO:0000313" key="2">
    <source>
        <dbReference type="Proteomes" id="UP001177212"/>
    </source>
</evidence>
<sequence length="168" mass="19217">MGHKNRYKHCTSGKSSCAELNRDFFDGKRLVTHLLHEDLSQEDAAIKEEKLIQAIGKKNLYNIKQNPKIIKRSGIKQMAIDSIIEISNSLPQSIHKPQLETLINKISKKYNYPARDLSSKASLKPFMEILGYKQDKKRGSVIFEKKSPINTDSLINYLSIVLAFEKNK</sequence>
<keyword evidence="2" id="KW-1185">Reference proteome</keyword>
<reference evidence="1" key="1">
    <citation type="submission" date="2023-07" db="EMBL/GenBank/DDBJ databases">
        <title>Genome content predicts the carbon catabolic preferences of heterotrophic bacteria.</title>
        <authorList>
            <person name="Gralka M."/>
        </authorList>
    </citation>
    <scope>NUCLEOTIDE SEQUENCE</scope>
    <source>
        <strain evidence="1">4G09</strain>
    </source>
</reference>
<dbReference type="Proteomes" id="UP001177212">
    <property type="component" value="Unassembled WGS sequence"/>
</dbReference>
<dbReference type="RefSeq" id="WP_305472472.1">
    <property type="nucleotide sequence ID" value="NZ_JAUYVT010000014.1"/>
</dbReference>
<gene>
    <name evidence="1" type="ORF">Q8W34_13975</name>
</gene>
<evidence type="ECO:0000313" key="1">
    <source>
        <dbReference type="EMBL" id="MDP2565749.1"/>
    </source>
</evidence>